<accession>A0A7J6V2C2</accession>
<evidence type="ECO:0000313" key="2">
    <source>
        <dbReference type="EMBL" id="KAF5179149.1"/>
    </source>
</evidence>
<feature type="non-terminal residue" evidence="2">
    <location>
        <position position="1"/>
    </location>
</feature>
<gene>
    <name evidence="2" type="ORF">FRX31_031264</name>
</gene>
<dbReference type="EMBL" id="JABWDY010039188">
    <property type="protein sequence ID" value="KAF5179149.1"/>
    <property type="molecule type" value="Genomic_DNA"/>
</dbReference>
<sequence>MTPRSQYDSSEEEFSEDWEEKENLELQIHSKYHLIYPVVEEVMISAMEKKILQTSKKIRTKDEEDEGNKSWLG</sequence>
<proteinExistence type="predicted"/>
<evidence type="ECO:0000256" key="1">
    <source>
        <dbReference type="SAM" id="MobiDB-lite"/>
    </source>
</evidence>
<protein>
    <submittedName>
        <fullName evidence="2">Uncharacterized protein</fullName>
    </submittedName>
</protein>
<dbReference type="AlphaFoldDB" id="A0A7J6V2C2"/>
<feature type="region of interest" description="Disordered" evidence="1">
    <location>
        <begin position="54"/>
        <end position="73"/>
    </location>
</feature>
<dbReference type="Proteomes" id="UP000554482">
    <property type="component" value="Unassembled WGS sequence"/>
</dbReference>
<comment type="caution">
    <text evidence="2">The sequence shown here is derived from an EMBL/GenBank/DDBJ whole genome shotgun (WGS) entry which is preliminary data.</text>
</comment>
<reference evidence="2 3" key="1">
    <citation type="submission" date="2020-06" db="EMBL/GenBank/DDBJ databases">
        <title>Transcriptomic and genomic resources for Thalictrum thalictroides and T. hernandezii: Facilitating candidate gene discovery in an emerging model plant lineage.</title>
        <authorList>
            <person name="Arias T."/>
            <person name="Riano-Pachon D.M."/>
            <person name="Di Stilio V.S."/>
        </authorList>
    </citation>
    <scope>NUCLEOTIDE SEQUENCE [LARGE SCALE GENOMIC DNA]</scope>
    <source>
        <strain evidence="3">cv. WT478/WT964</strain>
        <tissue evidence="2">Leaves</tissue>
    </source>
</reference>
<keyword evidence="3" id="KW-1185">Reference proteome</keyword>
<name>A0A7J6V2C2_THATH</name>
<organism evidence="2 3">
    <name type="scientific">Thalictrum thalictroides</name>
    <name type="common">Rue-anemone</name>
    <name type="synonym">Anemone thalictroides</name>
    <dbReference type="NCBI Taxonomy" id="46969"/>
    <lineage>
        <taxon>Eukaryota</taxon>
        <taxon>Viridiplantae</taxon>
        <taxon>Streptophyta</taxon>
        <taxon>Embryophyta</taxon>
        <taxon>Tracheophyta</taxon>
        <taxon>Spermatophyta</taxon>
        <taxon>Magnoliopsida</taxon>
        <taxon>Ranunculales</taxon>
        <taxon>Ranunculaceae</taxon>
        <taxon>Thalictroideae</taxon>
        <taxon>Thalictrum</taxon>
    </lineage>
</organism>
<evidence type="ECO:0000313" key="3">
    <source>
        <dbReference type="Proteomes" id="UP000554482"/>
    </source>
</evidence>